<reference evidence="2" key="1">
    <citation type="submission" date="2016-11" db="EMBL/GenBank/DDBJ databases">
        <authorList>
            <person name="Varghese N."/>
            <person name="Submissions S."/>
        </authorList>
    </citation>
    <scope>NUCLEOTIDE SEQUENCE [LARGE SCALE GENOMIC DNA]</scope>
    <source>
        <strain evidence="2">DSM 26134</strain>
    </source>
</reference>
<dbReference type="AlphaFoldDB" id="A0A1M6KBQ7"/>
<sequence length="587" mass="64569">MAVTKYLLVLLFIIGLGDLSIGQSREPITIEFEQTPLREALQAIDALPQVKLSYNPTALPSGTVINQSFVQVSIDEILQTLLGDQYELKHIGDYIIIQKTSKQKEKHTYKIKGDIKDAETGEKLTNVTIYEINTLDATLSDEKGEFELEVNAKTELATFAISRKNYQDTIVQLSDLQTLQSDLTLSPNTLSTPDDADTDRLAIEFNRLVRFFTSKKNRKNTENVTETQDRYFQFSLIPAVGTNMSMGGQVRHKLSFNLLAGYSYGLDEGFELGGVYNINRHNVSGAQIAGFGNTVGGSASGFQMAGFINTSRDYGQIAQIAGFTNIVTDSLSGFQLSGFSNISGKLDGAQISGFSNVAKGRVDGFQLAGFSNHSRSVDGMQLSGVINTTNELEGVQLAGLINVTKILNGTQISVINYADSVASGIQLGLINIVKKNGYIEAGIEHSDLFPVGFTVRSGIHKFYNVFSVNTQFRDKRLWAGGFGFGSQLSLYKNLFATVEARAHYLGKWENPIETFNLLTRLHINLGYQLLNNLSITGGPVINIYIAEETGEGTGQYGYDIAQSPFYNEIEEGQSVQLWLGYEFAIRF</sequence>
<evidence type="ECO:0008006" key="3">
    <source>
        <dbReference type="Google" id="ProtNLM"/>
    </source>
</evidence>
<organism evidence="1 2">
    <name type="scientific">Reichenbachiella agariperforans</name>
    <dbReference type="NCBI Taxonomy" id="156994"/>
    <lineage>
        <taxon>Bacteria</taxon>
        <taxon>Pseudomonadati</taxon>
        <taxon>Bacteroidota</taxon>
        <taxon>Cytophagia</taxon>
        <taxon>Cytophagales</taxon>
        <taxon>Reichenbachiellaceae</taxon>
        <taxon>Reichenbachiella</taxon>
    </lineage>
</organism>
<proteinExistence type="predicted"/>
<accession>A0A1M6KBQ7</accession>
<dbReference type="RefSeq" id="WP_139280865.1">
    <property type="nucleotide sequence ID" value="NZ_FRAA01000001.1"/>
</dbReference>
<name>A0A1M6KBQ7_REIAG</name>
<evidence type="ECO:0000313" key="1">
    <source>
        <dbReference type="EMBL" id="SHJ56391.1"/>
    </source>
</evidence>
<dbReference type="InterPro" id="IPR008969">
    <property type="entry name" value="CarboxyPept-like_regulatory"/>
</dbReference>
<dbReference type="SUPFAM" id="SSF49464">
    <property type="entry name" value="Carboxypeptidase regulatory domain-like"/>
    <property type="match status" value="1"/>
</dbReference>
<keyword evidence="2" id="KW-1185">Reference proteome</keyword>
<gene>
    <name evidence="1" type="ORF">SAMN04488028_101517</name>
</gene>
<dbReference type="STRING" id="156994.SAMN04488028_101517"/>
<dbReference type="EMBL" id="FRAA01000001">
    <property type="protein sequence ID" value="SHJ56391.1"/>
    <property type="molecule type" value="Genomic_DNA"/>
</dbReference>
<dbReference type="Proteomes" id="UP000184474">
    <property type="component" value="Unassembled WGS sequence"/>
</dbReference>
<evidence type="ECO:0000313" key="2">
    <source>
        <dbReference type="Proteomes" id="UP000184474"/>
    </source>
</evidence>
<dbReference type="Gene3D" id="2.60.40.1120">
    <property type="entry name" value="Carboxypeptidase-like, regulatory domain"/>
    <property type="match status" value="1"/>
</dbReference>
<protein>
    <recommendedName>
        <fullName evidence="3">CarboxypepD_reg-like domain-containing protein</fullName>
    </recommendedName>
</protein>